<gene>
    <name evidence="7" type="ORF">Asru_0120_08</name>
</gene>
<dbReference type="GO" id="GO:0005886">
    <property type="term" value="C:plasma membrane"/>
    <property type="evidence" value="ECO:0007669"/>
    <property type="project" value="UniProtKB-SubCell"/>
</dbReference>
<evidence type="ECO:0000256" key="3">
    <source>
        <dbReference type="ARBA" id="ARBA00022692"/>
    </source>
</evidence>
<keyword evidence="4 6" id="KW-1133">Transmembrane helix</keyword>
<proteinExistence type="inferred from homology"/>
<comment type="subcellular location">
    <subcellularLocation>
        <location evidence="6">Cell membrane</location>
        <topology evidence="6">Multi-pass membrane protein</topology>
    </subcellularLocation>
    <subcellularLocation>
        <location evidence="1">Membrane</location>
    </subcellularLocation>
</comment>
<name>A0A0D6P5F5_9PROT</name>
<feature type="transmembrane region" description="Helical" evidence="6">
    <location>
        <begin position="190"/>
        <end position="209"/>
    </location>
</feature>
<dbReference type="EMBL" id="BANB01000120">
    <property type="protein sequence ID" value="GAN76576.1"/>
    <property type="molecule type" value="Genomic_DNA"/>
</dbReference>
<dbReference type="PANTHER" id="PTHR23427:SF2">
    <property type="entry name" value="SURFEIT LOCUS PROTEIN 1"/>
    <property type="match status" value="1"/>
</dbReference>
<keyword evidence="3 6" id="KW-0812">Transmembrane</keyword>
<dbReference type="InterPro" id="IPR002994">
    <property type="entry name" value="Surf1/Shy1"/>
</dbReference>
<dbReference type="InterPro" id="IPR045214">
    <property type="entry name" value="Surf1/Surf4"/>
</dbReference>
<evidence type="ECO:0000256" key="5">
    <source>
        <dbReference type="ARBA" id="ARBA00023136"/>
    </source>
</evidence>
<accession>A0A0D6P5F5</accession>
<keyword evidence="6" id="KW-1003">Cell membrane</keyword>
<evidence type="ECO:0000256" key="4">
    <source>
        <dbReference type="ARBA" id="ARBA00022989"/>
    </source>
</evidence>
<keyword evidence="5 6" id="KW-0472">Membrane</keyword>
<evidence type="ECO:0000256" key="1">
    <source>
        <dbReference type="ARBA" id="ARBA00004370"/>
    </source>
</evidence>
<dbReference type="AlphaFoldDB" id="A0A0D6P5F5"/>
<comment type="similarity">
    <text evidence="2 6">Belongs to the SURF1 family.</text>
</comment>
<evidence type="ECO:0000313" key="7">
    <source>
        <dbReference type="EMBL" id="GAN76576.1"/>
    </source>
</evidence>
<dbReference type="Pfam" id="PF02104">
    <property type="entry name" value="SURF1"/>
    <property type="match status" value="1"/>
</dbReference>
<reference evidence="7 8" key="1">
    <citation type="submission" date="2012-11" db="EMBL/GenBank/DDBJ databases">
        <title>Whole genome sequence of Acidisphaera rubrifaciens HS-AP3.</title>
        <authorList>
            <person name="Azuma Y."/>
            <person name="Higashiura N."/>
            <person name="Hirakawa H."/>
            <person name="Matsushita K."/>
        </authorList>
    </citation>
    <scope>NUCLEOTIDE SEQUENCE [LARGE SCALE GENOMIC DNA]</scope>
    <source>
        <strain evidence="7 8">HS-AP3</strain>
    </source>
</reference>
<comment type="caution">
    <text evidence="6">Lacks conserved residue(s) required for the propagation of feature annotation.</text>
</comment>
<evidence type="ECO:0000256" key="6">
    <source>
        <dbReference type="RuleBase" id="RU363076"/>
    </source>
</evidence>
<dbReference type="Proteomes" id="UP000032680">
    <property type="component" value="Unassembled WGS sequence"/>
</dbReference>
<dbReference type="CDD" id="cd06662">
    <property type="entry name" value="SURF1"/>
    <property type="match status" value="1"/>
</dbReference>
<sequence length="215" mass="23154">MTAVMLAILISLGVWQVHRLHWKRGILAAIDHAEQTAPIPLPADPTPFAKVEVTGTYMPGSGARYGAEVRDTRAGPTLGEQVLGVLRRPSAPPLLVDRGWAPDTAQPPLPAGEQRLVGYVRGADRPGWFSATDDRTGRRFYTLAPAAIGPALGVPDVAPYTLVLLGRPESGVWPAPAEHLPRPPNDHLNYALTWFGLAAILAVVFILYARKALRA</sequence>
<evidence type="ECO:0000256" key="2">
    <source>
        <dbReference type="ARBA" id="ARBA00007165"/>
    </source>
</evidence>
<dbReference type="PANTHER" id="PTHR23427">
    <property type="entry name" value="SURFEIT LOCUS PROTEIN"/>
    <property type="match status" value="1"/>
</dbReference>
<comment type="caution">
    <text evidence="7">The sequence shown here is derived from an EMBL/GenBank/DDBJ whole genome shotgun (WGS) entry which is preliminary data.</text>
</comment>
<protein>
    <recommendedName>
        <fullName evidence="6">SURF1-like protein</fullName>
    </recommendedName>
</protein>
<keyword evidence="8" id="KW-1185">Reference proteome</keyword>
<dbReference type="PROSITE" id="PS50895">
    <property type="entry name" value="SURF1"/>
    <property type="match status" value="1"/>
</dbReference>
<organism evidence="7 8">
    <name type="scientific">Acidisphaera rubrifaciens HS-AP3</name>
    <dbReference type="NCBI Taxonomy" id="1231350"/>
    <lineage>
        <taxon>Bacteria</taxon>
        <taxon>Pseudomonadati</taxon>
        <taxon>Pseudomonadota</taxon>
        <taxon>Alphaproteobacteria</taxon>
        <taxon>Acetobacterales</taxon>
        <taxon>Acetobacteraceae</taxon>
        <taxon>Acidisphaera</taxon>
    </lineage>
</organism>
<evidence type="ECO:0000313" key="8">
    <source>
        <dbReference type="Proteomes" id="UP000032680"/>
    </source>
</evidence>